<accession>A0A370HQQ6</accession>
<dbReference type="PANTHER" id="PTHR47623">
    <property type="entry name" value="OS09G0287300 PROTEIN"/>
    <property type="match status" value="1"/>
</dbReference>
<proteinExistence type="predicted"/>
<dbReference type="Pfam" id="PF00300">
    <property type="entry name" value="His_Phos_1"/>
    <property type="match status" value="1"/>
</dbReference>
<organism evidence="2 3">
    <name type="scientific">Microvirga subterranea</name>
    <dbReference type="NCBI Taxonomy" id="186651"/>
    <lineage>
        <taxon>Bacteria</taxon>
        <taxon>Pseudomonadati</taxon>
        <taxon>Pseudomonadota</taxon>
        <taxon>Alphaproteobacteria</taxon>
        <taxon>Hyphomicrobiales</taxon>
        <taxon>Methylobacteriaceae</taxon>
        <taxon>Microvirga</taxon>
    </lineage>
</organism>
<dbReference type="OrthoDB" id="9810154at2"/>
<sequence>MIRLMLLRHAKAAWPSGVLDVDRPLAKRGREAAVRMAHYLKDEDLVPDLVLVSPARRTMETWDLVQPILGDVETRRDGRIYEAPVARLLGVLHEVEPEARTLLMIGHNPGFEDLAALLIRDGDHEGILRMGQKYPTAGLAVIDFPHENWREVGRKSGRLERFSTPKSLGTGEDD</sequence>
<dbReference type="Gene3D" id="3.40.50.1240">
    <property type="entry name" value="Phosphoglycerate mutase-like"/>
    <property type="match status" value="1"/>
</dbReference>
<evidence type="ECO:0000313" key="3">
    <source>
        <dbReference type="Proteomes" id="UP000254925"/>
    </source>
</evidence>
<dbReference type="EMBL" id="QQBB01000002">
    <property type="protein sequence ID" value="RDI60879.1"/>
    <property type="molecule type" value="Genomic_DNA"/>
</dbReference>
<reference evidence="2 3" key="1">
    <citation type="submission" date="2018-07" db="EMBL/GenBank/DDBJ databases">
        <title>Genomic Encyclopedia of Type Strains, Phase IV (KMG-IV): sequencing the most valuable type-strain genomes for metagenomic binning, comparative biology and taxonomic classification.</title>
        <authorList>
            <person name="Goeker M."/>
        </authorList>
    </citation>
    <scope>NUCLEOTIDE SEQUENCE [LARGE SCALE GENOMIC DNA]</scope>
    <source>
        <strain evidence="2 3">DSM 14364</strain>
    </source>
</reference>
<dbReference type="AlphaFoldDB" id="A0A370HQQ6"/>
<dbReference type="InterPro" id="IPR029033">
    <property type="entry name" value="His_PPase_superfam"/>
</dbReference>
<feature type="binding site" evidence="1">
    <location>
        <position position="57"/>
    </location>
    <ligand>
        <name>substrate</name>
    </ligand>
</feature>
<dbReference type="RefSeq" id="WP_114769084.1">
    <property type="nucleotide sequence ID" value="NZ_QQBB01000002.1"/>
</dbReference>
<evidence type="ECO:0000313" key="2">
    <source>
        <dbReference type="EMBL" id="RDI60879.1"/>
    </source>
</evidence>
<keyword evidence="3" id="KW-1185">Reference proteome</keyword>
<dbReference type="CDD" id="cd07067">
    <property type="entry name" value="HP_PGM_like"/>
    <property type="match status" value="1"/>
</dbReference>
<name>A0A370HQQ6_9HYPH</name>
<dbReference type="Proteomes" id="UP000254925">
    <property type="component" value="Unassembled WGS sequence"/>
</dbReference>
<dbReference type="InterPro" id="IPR013078">
    <property type="entry name" value="His_Pase_superF_clade-1"/>
</dbReference>
<dbReference type="SMART" id="SM00855">
    <property type="entry name" value="PGAM"/>
    <property type="match status" value="1"/>
</dbReference>
<evidence type="ECO:0000256" key="1">
    <source>
        <dbReference type="PIRSR" id="PIRSR613078-2"/>
    </source>
</evidence>
<protein>
    <submittedName>
        <fullName evidence="2">Phosphohistidine phosphatase</fullName>
    </submittedName>
</protein>
<dbReference type="SUPFAM" id="SSF53254">
    <property type="entry name" value="Phosphoglycerate mutase-like"/>
    <property type="match status" value="1"/>
</dbReference>
<dbReference type="PANTHER" id="PTHR47623:SF1">
    <property type="entry name" value="OS09G0287300 PROTEIN"/>
    <property type="match status" value="1"/>
</dbReference>
<comment type="caution">
    <text evidence="2">The sequence shown here is derived from an EMBL/GenBank/DDBJ whole genome shotgun (WGS) entry which is preliminary data.</text>
</comment>
<gene>
    <name evidence="2" type="ORF">DES45_102267</name>
</gene>